<dbReference type="Pfam" id="PF05730">
    <property type="entry name" value="CFEM"/>
    <property type="match status" value="1"/>
</dbReference>
<comment type="caution">
    <text evidence="19">The sequence shown here is derived from an EMBL/GenBank/DDBJ whole genome shotgun (WGS) entry which is preliminary data.</text>
</comment>
<evidence type="ECO:0000256" key="2">
    <source>
        <dbReference type="ARBA" id="ARBA00004589"/>
    </source>
</evidence>
<evidence type="ECO:0000256" key="16">
    <source>
        <dbReference type="SAM" id="Phobius"/>
    </source>
</evidence>
<dbReference type="GO" id="GO:0046872">
    <property type="term" value="F:metal ion binding"/>
    <property type="evidence" value="ECO:0007669"/>
    <property type="project" value="UniProtKB-UniRule"/>
</dbReference>
<keyword evidence="14" id="KW-0408">Iron</keyword>
<evidence type="ECO:0000256" key="17">
    <source>
        <dbReference type="SAM" id="SignalP"/>
    </source>
</evidence>
<feature type="compositionally biased region" description="Polar residues" evidence="15">
    <location>
        <begin position="380"/>
        <end position="407"/>
    </location>
</feature>
<feature type="disulfide bond" evidence="14">
    <location>
        <begin position="64"/>
        <end position="97"/>
    </location>
</feature>
<evidence type="ECO:0000259" key="18">
    <source>
        <dbReference type="PROSITE" id="PS52012"/>
    </source>
</evidence>
<feature type="transmembrane region" description="Helical" evidence="16">
    <location>
        <begin position="108"/>
        <end position="126"/>
    </location>
</feature>
<protein>
    <submittedName>
        <fullName evidence="19">Integral membrane protein</fullName>
    </submittedName>
</protein>
<name>A0AAD9HSZ6_9PEZI</name>
<feature type="transmembrane region" description="Helical" evidence="16">
    <location>
        <begin position="261"/>
        <end position="287"/>
    </location>
</feature>
<comment type="caution">
    <text evidence="14">Lacks conserved residue(s) required for the propagation of feature annotation.</text>
</comment>
<evidence type="ECO:0000256" key="7">
    <source>
        <dbReference type="ARBA" id="ARBA00022692"/>
    </source>
</evidence>
<evidence type="ECO:0000256" key="4">
    <source>
        <dbReference type="ARBA" id="ARBA00010031"/>
    </source>
</evidence>
<feature type="signal peptide" evidence="17">
    <location>
        <begin position="1"/>
        <end position="20"/>
    </location>
</feature>
<evidence type="ECO:0000256" key="8">
    <source>
        <dbReference type="ARBA" id="ARBA00022729"/>
    </source>
</evidence>
<accession>A0AAD9HSZ6</accession>
<proteinExistence type="inferred from homology"/>
<evidence type="ECO:0000256" key="10">
    <source>
        <dbReference type="ARBA" id="ARBA00023136"/>
    </source>
</evidence>
<comment type="similarity">
    <text evidence="13">Belongs to the SAT4 family.</text>
</comment>
<feature type="transmembrane region" description="Helical" evidence="16">
    <location>
        <begin position="299"/>
        <end position="318"/>
    </location>
</feature>
<keyword evidence="6" id="KW-0336">GPI-anchor</keyword>
<dbReference type="Proteomes" id="UP001232148">
    <property type="component" value="Unassembled WGS sequence"/>
</dbReference>
<keyword evidence="11 14" id="KW-1015">Disulfide bond</keyword>
<comment type="subcellular location">
    <subcellularLocation>
        <location evidence="2">Membrane</location>
        <topology evidence="2">Lipid-anchor</topology>
        <topology evidence="2">GPI-anchor</topology>
    </subcellularLocation>
    <subcellularLocation>
        <location evidence="1">Membrane</location>
        <topology evidence="1">Multi-pass membrane protein</topology>
    </subcellularLocation>
    <subcellularLocation>
        <location evidence="3">Secreted</location>
    </subcellularLocation>
</comment>
<keyword evidence="9 16" id="KW-1133">Transmembrane helix</keyword>
<feature type="transmembrane region" description="Helical" evidence="16">
    <location>
        <begin position="221"/>
        <end position="241"/>
    </location>
</feature>
<evidence type="ECO:0000256" key="3">
    <source>
        <dbReference type="ARBA" id="ARBA00004613"/>
    </source>
</evidence>
<feature type="transmembrane region" description="Helical" evidence="16">
    <location>
        <begin position="338"/>
        <end position="361"/>
    </location>
</feature>
<dbReference type="InterPro" id="IPR052337">
    <property type="entry name" value="SAT4-like"/>
</dbReference>
<keyword evidence="20" id="KW-1185">Reference proteome</keyword>
<evidence type="ECO:0000256" key="1">
    <source>
        <dbReference type="ARBA" id="ARBA00004141"/>
    </source>
</evidence>
<reference evidence="19" key="1">
    <citation type="submission" date="2021-06" db="EMBL/GenBank/DDBJ databases">
        <title>Comparative genomics, transcriptomics and evolutionary studies reveal genomic signatures of adaptation to plant cell wall in hemibiotrophic fungi.</title>
        <authorList>
            <consortium name="DOE Joint Genome Institute"/>
            <person name="Baroncelli R."/>
            <person name="Diaz J.F."/>
            <person name="Benocci T."/>
            <person name="Peng M."/>
            <person name="Battaglia E."/>
            <person name="Haridas S."/>
            <person name="Andreopoulos W."/>
            <person name="Labutti K."/>
            <person name="Pangilinan J."/>
            <person name="Floch G.L."/>
            <person name="Makela M.R."/>
            <person name="Henrissat B."/>
            <person name="Grigoriev I.V."/>
            <person name="Crouch J.A."/>
            <person name="De Vries R.P."/>
            <person name="Sukno S.A."/>
            <person name="Thon M.R."/>
        </authorList>
    </citation>
    <scope>NUCLEOTIDE SEQUENCE</scope>
    <source>
        <strain evidence="19">MAFF235873</strain>
    </source>
</reference>
<evidence type="ECO:0000256" key="11">
    <source>
        <dbReference type="ARBA" id="ARBA00023157"/>
    </source>
</evidence>
<feature type="domain" description="CFEM" evidence="18">
    <location>
        <begin position="12"/>
        <end position="124"/>
    </location>
</feature>
<evidence type="ECO:0000313" key="20">
    <source>
        <dbReference type="Proteomes" id="UP001232148"/>
    </source>
</evidence>
<keyword evidence="12" id="KW-0449">Lipoprotein</keyword>
<sequence length="415" mass="46350">MKIWTVAVLTCLLLVTATTAQAEATNSTSPSALISKTPKCAVSCIIDGLLDGGCSVADATNCVCTNNTLRAQMSRCIQTSCIYADRMAIARGSRGLCRGYPIEDRRHLIRIASIALPIVTFVIFLMRCLSRFMVARKLWWDDWTALMAMSFLVVSCVLSNITYRLGFGLHYWDIDPDNGKTILQLFYASQMTYIMILLSAKASVCALYYRIFCYQWFRLAVRIFFVLLVIHGTLFLFLIMFQCVPISAVWDRSIDGRCLNLTAISFSGASTAILEDFILILFPIPALMKLSMGPRKRMGLMLLFGFGSFAIIASIIRLKYLVLFSHSYDPIWDYFNSSVWSAIEVNSAIICGSLPAIYPLIKKISDAFGRIRKNAESVGNKESTVTRQSQSDDTIKVSQTSRESVTVESAKDDFS</sequence>
<keyword evidence="8 17" id="KW-0732">Signal</keyword>
<keyword evidence="7 16" id="KW-0812">Transmembrane</keyword>
<evidence type="ECO:0000313" key="19">
    <source>
        <dbReference type="EMBL" id="KAK2034473.1"/>
    </source>
</evidence>
<dbReference type="Pfam" id="PF20684">
    <property type="entry name" value="Fung_rhodopsin"/>
    <property type="match status" value="1"/>
</dbReference>
<evidence type="ECO:0000256" key="5">
    <source>
        <dbReference type="ARBA" id="ARBA00022525"/>
    </source>
</evidence>
<dbReference type="GO" id="GO:0005576">
    <property type="term" value="C:extracellular region"/>
    <property type="evidence" value="ECO:0007669"/>
    <property type="project" value="UniProtKB-SubCell"/>
</dbReference>
<feature type="chain" id="PRO_5042036803" evidence="17">
    <location>
        <begin position="21"/>
        <end position="415"/>
    </location>
</feature>
<keyword evidence="10 16" id="KW-0472">Membrane</keyword>
<keyword evidence="5" id="KW-0964">Secreted</keyword>
<evidence type="ECO:0000256" key="14">
    <source>
        <dbReference type="PROSITE-ProRule" id="PRU01356"/>
    </source>
</evidence>
<feature type="region of interest" description="Disordered" evidence="15">
    <location>
        <begin position="379"/>
        <end position="415"/>
    </location>
</feature>
<dbReference type="AlphaFoldDB" id="A0AAD9HSZ6"/>
<evidence type="ECO:0000256" key="13">
    <source>
        <dbReference type="ARBA" id="ARBA00038359"/>
    </source>
</evidence>
<dbReference type="PROSITE" id="PS52012">
    <property type="entry name" value="CFEM"/>
    <property type="match status" value="1"/>
</dbReference>
<evidence type="ECO:0000256" key="6">
    <source>
        <dbReference type="ARBA" id="ARBA00022622"/>
    </source>
</evidence>
<evidence type="ECO:0000256" key="15">
    <source>
        <dbReference type="SAM" id="MobiDB-lite"/>
    </source>
</evidence>
<dbReference type="GO" id="GO:0098552">
    <property type="term" value="C:side of membrane"/>
    <property type="evidence" value="ECO:0007669"/>
    <property type="project" value="UniProtKB-KW"/>
</dbReference>
<keyword evidence="14" id="KW-0349">Heme</keyword>
<keyword evidence="14" id="KW-0479">Metal-binding</keyword>
<dbReference type="EMBL" id="MU842814">
    <property type="protein sequence ID" value="KAK2034473.1"/>
    <property type="molecule type" value="Genomic_DNA"/>
</dbReference>
<feature type="transmembrane region" description="Helical" evidence="16">
    <location>
        <begin position="146"/>
        <end position="165"/>
    </location>
</feature>
<keyword evidence="6" id="KW-0325">Glycoprotein</keyword>
<dbReference type="InterPro" id="IPR008427">
    <property type="entry name" value="Extracellular_membr_CFEM_dom"/>
</dbReference>
<gene>
    <name evidence="19" type="ORF">LX32DRAFT_659894</name>
</gene>
<organism evidence="19 20">
    <name type="scientific">Colletotrichum zoysiae</name>
    <dbReference type="NCBI Taxonomy" id="1216348"/>
    <lineage>
        <taxon>Eukaryota</taxon>
        <taxon>Fungi</taxon>
        <taxon>Dikarya</taxon>
        <taxon>Ascomycota</taxon>
        <taxon>Pezizomycotina</taxon>
        <taxon>Sordariomycetes</taxon>
        <taxon>Hypocreomycetidae</taxon>
        <taxon>Glomerellales</taxon>
        <taxon>Glomerellaceae</taxon>
        <taxon>Colletotrichum</taxon>
        <taxon>Colletotrichum graminicola species complex</taxon>
    </lineage>
</organism>
<feature type="binding site" description="axial binding residue" evidence="14">
    <location>
        <position position="58"/>
    </location>
    <ligand>
        <name>heme</name>
        <dbReference type="ChEBI" id="CHEBI:30413"/>
    </ligand>
    <ligandPart>
        <name>Fe</name>
        <dbReference type="ChEBI" id="CHEBI:18248"/>
    </ligandPart>
</feature>
<evidence type="ECO:0000256" key="9">
    <source>
        <dbReference type="ARBA" id="ARBA00022989"/>
    </source>
</evidence>
<comment type="similarity">
    <text evidence="4">Belongs to the RBT5 family.</text>
</comment>
<feature type="transmembrane region" description="Helical" evidence="16">
    <location>
        <begin position="185"/>
        <end position="209"/>
    </location>
</feature>
<dbReference type="PANTHER" id="PTHR33048:SF47">
    <property type="entry name" value="INTEGRAL MEMBRANE PROTEIN-RELATED"/>
    <property type="match status" value="1"/>
</dbReference>
<dbReference type="PANTHER" id="PTHR33048">
    <property type="entry name" value="PTH11-LIKE INTEGRAL MEMBRANE PROTEIN (AFU_ORTHOLOGUE AFUA_5G11245)"/>
    <property type="match status" value="1"/>
</dbReference>
<evidence type="ECO:0000256" key="12">
    <source>
        <dbReference type="ARBA" id="ARBA00023288"/>
    </source>
</evidence>
<dbReference type="InterPro" id="IPR049326">
    <property type="entry name" value="Rhodopsin_dom_fungi"/>
</dbReference>